<name>A0A420Y1D9_9PEZI</name>
<evidence type="ECO:0000313" key="1">
    <source>
        <dbReference type="EMBL" id="RKU41579.1"/>
    </source>
</evidence>
<gene>
    <name evidence="1" type="ORF">DL546_004422</name>
</gene>
<accession>A0A420Y1D9</accession>
<dbReference type="AlphaFoldDB" id="A0A420Y1D9"/>
<reference evidence="1 2" key="1">
    <citation type="submission" date="2018-08" db="EMBL/GenBank/DDBJ databases">
        <title>Draft genome of the lignicolous fungus Coniochaeta pulveracea.</title>
        <authorList>
            <person name="Borstlap C.J."/>
            <person name="De Witt R.N."/>
            <person name="Botha A."/>
            <person name="Volschenk H."/>
        </authorList>
    </citation>
    <scope>NUCLEOTIDE SEQUENCE [LARGE SCALE GENOMIC DNA]</scope>
    <source>
        <strain evidence="1 2">CAB683</strain>
    </source>
</reference>
<evidence type="ECO:0000313" key="2">
    <source>
        <dbReference type="Proteomes" id="UP000275385"/>
    </source>
</evidence>
<sequence length="121" mass="12882">MTSQNVNFASPHAASQMINNIENKVAGKLTAFTDDVNDTVSDLAAGRCTVIAALRVLGAIQAELQEMNQAIEVNRATVLNLLCGLSTSELEAIQGSVVIRQLFDEQFPGTLPVLVARQAQA</sequence>
<organism evidence="1 2">
    <name type="scientific">Coniochaeta pulveracea</name>
    <dbReference type="NCBI Taxonomy" id="177199"/>
    <lineage>
        <taxon>Eukaryota</taxon>
        <taxon>Fungi</taxon>
        <taxon>Dikarya</taxon>
        <taxon>Ascomycota</taxon>
        <taxon>Pezizomycotina</taxon>
        <taxon>Sordariomycetes</taxon>
        <taxon>Sordariomycetidae</taxon>
        <taxon>Coniochaetales</taxon>
        <taxon>Coniochaetaceae</taxon>
        <taxon>Coniochaeta</taxon>
    </lineage>
</organism>
<dbReference type="Proteomes" id="UP000275385">
    <property type="component" value="Unassembled WGS sequence"/>
</dbReference>
<dbReference type="EMBL" id="QVQW01000072">
    <property type="protein sequence ID" value="RKU41579.1"/>
    <property type="molecule type" value="Genomic_DNA"/>
</dbReference>
<comment type="caution">
    <text evidence="1">The sequence shown here is derived from an EMBL/GenBank/DDBJ whole genome shotgun (WGS) entry which is preliminary data.</text>
</comment>
<keyword evidence="2" id="KW-1185">Reference proteome</keyword>
<protein>
    <submittedName>
        <fullName evidence="1">Uncharacterized protein</fullName>
    </submittedName>
</protein>
<proteinExistence type="predicted"/>